<sequence>MNPRHPAATATAPALHRPVHARYIDGLRAVAVLAVIVYHLQPGWLPGGFAGVDVFFVISGFVVAASVGDAGSMRLSRFALYFYARRVQRIAPALIVCLVATAIVSALFIPAAWLSDTNARTGTFAFFGLSNLILAHTGNDYFSPRVEFNPYMHTWSLGVEEQFYLLFPLLFCLWVGRTPRRRLSVGLFAAGLAASLLCAAWLGARNPTFAFYLIFGRFWELAAGVLLYQALSLAGRPLGRDDRPATFVSTLGLVASLALLGAGFAVLRPAWFPFPGALAPVAGTVGALYWLHGRAPRALAHRLLISRAAVFVGAISYSLYLWHWPVFVLLRWTTGLDSADERLVALATTFALAWASWIFVETPVRRSAMLKRMRREFVVGLGFGAVAAGALVAFGIDAEQPRLSLSVVEQHADDWYAYRPLTVAYGGCRESWDTRQLNGGLVWIYSRKGCALPPRHLGRVFVIGDSHAMAYNMMLRELALTTGVRVVAYNNGGCPFVGLLPRERQDAVRCKPYNDAAIATIIADARAGDVVFMPSLRLPRFSDEFARYDDALARMQMFGPAAIDSRRAGERDALPMLRALAAKGAHVVLEAPTPVFRSQPFRCADWFDRGNPICTSGDRISRAELDAFRAPVLASYARLVREVPSVSVWDPLPVLCPGAVCSAHAGGEPLFFDGDHLSAYANRLLFPGFERLIGRLMGGAEVGPAVGLAVGPTKGGGFATTAATPRTDAAHATTGIANGPVVGPARRPKA</sequence>
<feature type="transmembrane region" description="Helical" evidence="1">
    <location>
        <begin position="183"/>
        <end position="203"/>
    </location>
</feature>
<dbReference type="RefSeq" id="WP_090544677.1">
    <property type="nucleotide sequence ID" value="NZ_FNSR01000001.1"/>
</dbReference>
<keyword evidence="1" id="KW-1133">Transmembrane helix</keyword>
<evidence type="ECO:0000259" key="2">
    <source>
        <dbReference type="Pfam" id="PF01757"/>
    </source>
</evidence>
<reference evidence="5" key="1">
    <citation type="submission" date="2016-10" db="EMBL/GenBank/DDBJ databases">
        <authorList>
            <person name="Varghese N."/>
            <person name="Submissions S."/>
        </authorList>
    </citation>
    <scope>NUCLEOTIDE SEQUENCE [LARGE SCALE GENOMIC DNA]</scope>
    <source>
        <strain evidence="5">LMG 26416</strain>
    </source>
</reference>
<keyword evidence="4" id="KW-0808">Transferase</keyword>
<dbReference type="GO" id="GO:0009103">
    <property type="term" value="P:lipopolysaccharide biosynthetic process"/>
    <property type="evidence" value="ECO:0007669"/>
    <property type="project" value="TreeGrafter"/>
</dbReference>
<keyword evidence="5" id="KW-1185">Reference proteome</keyword>
<feature type="transmembrane region" description="Helical" evidence="1">
    <location>
        <begin position="272"/>
        <end position="291"/>
    </location>
</feature>
<feature type="transmembrane region" description="Helical" evidence="1">
    <location>
        <begin position="155"/>
        <end position="176"/>
    </location>
</feature>
<evidence type="ECO:0000256" key="1">
    <source>
        <dbReference type="SAM" id="Phobius"/>
    </source>
</evidence>
<dbReference type="InterPro" id="IPR050879">
    <property type="entry name" value="Acyltransferase_3"/>
</dbReference>
<accession>A0A1H7JW14</accession>
<feature type="transmembrane region" description="Helical" evidence="1">
    <location>
        <begin position="90"/>
        <end position="113"/>
    </location>
</feature>
<gene>
    <name evidence="4" type="ORF">SAMN05192542_103466</name>
</gene>
<evidence type="ECO:0000259" key="3">
    <source>
        <dbReference type="Pfam" id="PF19040"/>
    </source>
</evidence>
<dbReference type="InterPro" id="IPR002656">
    <property type="entry name" value="Acyl_transf_3_dom"/>
</dbReference>
<dbReference type="GO" id="GO:0016787">
    <property type="term" value="F:hydrolase activity"/>
    <property type="evidence" value="ECO:0007669"/>
    <property type="project" value="UniProtKB-KW"/>
</dbReference>
<keyword evidence="4" id="KW-0012">Acyltransferase</keyword>
<dbReference type="OrthoDB" id="9814807at2"/>
<feature type="transmembrane region" description="Helical" evidence="1">
    <location>
        <begin position="376"/>
        <end position="396"/>
    </location>
</feature>
<proteinExistence type="predicted"/>
<dbReference type="GO" id="GO:0016020">
    <property type="term" value="C:membrane"/>
    <property type="evidence" value="ECO:0007669"/>
    <property type="project" value="TreeGrafter"/>
</dbReference>
<dbReference type="AlphaFoldDB" id="A0A1H7JW14"/>
<dbReference type="GO" id="GO:0016747">
    <property type="term" value="F:acyltransferase activity, transferring groups other than amino-acyl groups"/>
    <property type="evidence" value="ECO:0007669"/>
    <property type="project" value="InterPro"/>
</dbReference>
<feature type="domain" description="Acyltransferase 3" evidence="2">
    <location>
        <begin position="23"/>
        <end position="358"/>
    </location>
</feature>
<feature type="transmembrane region" description="Helical" evidence="1">
    <location>
        <begin position="303"/>
        <end position="323"/>
    </location>
</feature>
<feature type="transmembrane region" description="Helical" evidence="1">
    <location>
        <begin position="47"/>
        <end position="69"/>
    </location>
</feature>
<dbReference type="PANTHER" id="PTHR23028">
    <property type="entry name" value="ACETYLTRANSFERASE"/>
    <property type="match status" value="1"/>
</dbReference>
<dbReference type="InterPro" id="IPR043968">
    <property type="entry name" value="SGNH"/>
</dbReference>
<keyword evidence="1" id="KW-0472">Membrane</keyword>
<evidence type="ECO:0000313" key="5">
    <source>
        <dbReference type="Proteomes" id="UP000199120"/>
    </source>
</evidence>
<feature type="transmembrane region" description="Helical" evidence="1">
    <location>
        <begin position="209"/>
        <end position="233"/>
    </location>
</feature>
<feature type="transmembrane region" description="Helical" evidence="1">
    <location>
        <begin position="343"/>
        <end position="364"/>
    </location>
</feature>
<organism evidence="4 5">
    <name type="scientific">Paraburkholderia caballeronis</name>
    <dbReference type="NCBI Taxonomy" id="416943"/>
    <lineage>
        <taxon>Bacteria</taxon>
        <taxon>Pseudomonadati</taxon>
        <taxon>Pseudomonadota</taxon>
        <taxon>Betaproteobacteria</taxon>
        <taxon>Burkholderiales</taxon>
        <taxon>Burkholderiaceae</taxon>
        <taxon>Paraburkholderia</taxon>
    </lineage>
</organism>
<keyword evidence="4" id="KW-0378">Hydrolase</keyword>
<dbReference type="EMBL" id="FOAJ01000003">
    <property type="protein sequence ID" value="SEK78763.1"/>
    <property type="molecule type" value="Genomic_DNA"/>
</dbReference>
<dbReference type="Pfam" id="PF19040">
    <property type="entry name" value="SGNH"/>
    <property type="match status" value="1"/>
</dbReference>
<name>A0A1H7JW14_9BURK</name>
<feature type="transmembrane region" description="Helical" evidence="1">
    <location>
        <begin position="245"/>
        <end position="266"/>
    </location>
</feature>
<dbReference type="PANTHER" id="PTHR23028:SF53">
    <property type="entry name" value="ACYL_TRANSF_3 DOMAIN-CONTAINING PROTEIN"/>
    <property type="match status" value="1"/>
</dbReference>
<feature type="domain" description="SGNH" evidence="3">
    <location>
        <begin position="448"/>
        <end position="690"/>
    </location>
</feature>
<keyword evidence="1" id="KW-0812">Transmembrane</keyword>
<dbReference type="Pfam" id="PF01757">
    <property type="entry name" value="Acyl_transf_3"/>
    <property type="match status" value="1"/>
</dbReference>
<dbReference type="STRING" id="416943.SAMN05445871_2163"/>
<dbReference type="Proteomes" id="UP000199120">
    <property type="component" value="Unassembled WGS sequence"/>
</dbReference>
<feature type="transmembrane region" description="Helical" evidence="1">
    <location>
        <begin position="21"/>
        <end position="41"/>
    </location>
</feature>
<protein>
    <submittedName>
        <fullName evidence="4">Peptidoglycan/LPS O-acetylase OafA/YrhL, contains acyltransferase and SGNH-hydrolase domains</fullName>
    </submittedName>
</protein>
<evidence type="ECO:0000313" key="4">
    <source>
        <dbReference type="EMBL" id="SEK78763.1"/>
    </source>
</evidence>